<evidence type="ECO:0000313" key="4">
    <source>
        <dbReference type="Proteomes" id="UP001189429"/>
    </source>
</evidence>
<feature type="region of interest" description="Disordered" evidence="1">
    <location>
        <begin position="1"/>
        <end position="39"/>
    </location>
</feature>
<evidence type="ECO:0000259" key="2">
    <source>
        <dbReference type="PROSITE" id="PS50213"/>
    </source>
</evidence>
<evidence type="ECO:0000256" key="1">
    <source>
        <dbReference type="SAM" id="MobiDB-lite"/>
    </source>
</evidence>
<dbReference type="EMBL" id="CAUYUJ010017599">
    <property type="protein sequence ID" value="CAK0876145.1"/>
    <property type="molecule type" value="Genomic_DNA"/>
</dbReference>
<sequence length="368" mass="39473">MAPAARSGLQRAGQSVLGPAAHAGADDPPPRPPSVGQTGRLYCSASAPSLAPNFMPTSNVSGLTQVRVSKPRTIVSDDPKSIWTDSLTHLPKGQQWPAHAVPLFAFTGEGRPCPAYREEINFTITEELYCTFVLKFRSGIGDHYGGGSIGLVHLPDRQEATPGSRGQLVMVTNMNVNPDTSVTITCVGDLDFTVLSCWMPRGLLGLQLATVQVDQINVELQPLIETFELTDDLGLFGRLVRSREGLAQTLSSRGPYTVFAPTDEALLALVAGAPDPVQALLEHPDLEAILRCHVCQGKVPVAAMYSNRMFQSIDGSLMTMSFKVWPRGEPSINGVPISQLDTFASNGVVHSIVAVLAPKPQPAARPYR</sequence>
<dbReference type="SUPFAM" id="SSF82153">
    <property type="entry name" value="FAS1 domain"/>
    <property type="match status" value="1"/>
</dbReference>
<dbReference type="InterPro" id="IPR036378">
    <property type="entry name" value="FAS1_dom_sf"/>
</dbReference>
<protein>
    <recommendedName>
        <fullName evidence="2">FAS1 domain-containing protein</fullName>
    </recommendedName>
</protein>
<dbReference type="Gene3D" id="2.30.180.10">
    <property type="entry name" value="FAS1 domain"/>
    <property type="match status" value="1"/>
</dbReference>
<dbReference type="InterPro" id="IPR000782">
    <property type="entry name" value="FAS1_domain"/>
</dbReference>
<proteinExistence type="predicted"/>
<dbReference type="PANTHER" id="PTHR10900:SF77">
    <property type="entry name" value="FI19380P1"/>
    <property type="match status" value="1"/>
</dbReference>
<evidence type="ECO:0000313" key="3">
    <source>
        <dbReference type="EMBL" id="CAK0876145.1"/>
    </source>
</evidence>
<dbReference type="Pfam" id="PF02469">
    <property type="entry name" value="Fasciclin"/>
    <property type="match status" value="1"/>
</dbReference>
<dbReference type="Proteomes" id="UP001189429">
    <property type="component" value="Unassembled WGS sequence"/>
</dbReference>
<dbReference type="InterPro" id="IPR050904">
    <property type="entry name" value="Adhesion/Biosynth-related"/>
</dbReference>
<accession>A0ABN9VT74</accession>
<organism evidence="3 4">
    <name type="scientific">Prorocentrum cordatum</name>
    <dbReference type="NCBI Taxonomy" id="2364126"/>
    <lineage>
        <taxon>Eukaryota</taxon>
        <taxon>Sar</taxon>
        <taxon>Alveolata</taxon>
        <taxon>Dinophyceae</taxon>
        <taxon>Prorocentrales</taxon>
        <taxon>Prorocentraceae</taxon>
        <taxon>Prorocentrum</taxon>
    </lineage>
</organism>
<name>A0ABN9VT74_9DINO</name>
<dbReference type="PROSITE" id="PS50213">
    <property type="entry name" value="FAS1"/>
    <property type="match status" value="1"/>
</dbReference>
<gene>
    <name evidence="3" type="ORF">PCOR1329_LOCUS60616</name>
</gene>
<reference evidence="3" key="1">
    <citation type="submission" date="2023-10" db="EMBL/GenBank/DDBJ databases">
        <authorList>
            <person name="Chen Y."/>
            <person name="Shah S."/>
            <person name="Dougan E. K."/>
            <person name="Thang M."/>
            <person name="Chan C."/>
        </authorList>
    </citation>
    <scope>NUCLEOTIDE SEQUENCE [LARGE SCALE GENOMIC DNA]</scope>
</reference>
<dbReference type="SMART" id="SM00554">
    <property type="entry name" value="FAS1"/>
    <property type="match status" value="1"/>
</dbReference>
<feature type="domain" description="FAS1" evidence="2">
    <location>
        <begin position="220"/>
        <end position="356"/>
    </location>
</feature>
<dbReference type="PANTHER" id="PTHR10900">
    <property type="entry name" value="PERIOSTIN-RELATED"/>
    <property type="match status" value="1"/>
</dbReference>
<keyword evidence="4" id="KW-1185">Reference proteome</keyword>
<comment type="caution">
    <text evidence="3">The sequence shown here is derived from an EMBL/GenBank/DDBJ whole genome shotgun (WGS) entry which is preliminary data.</text>
</comment>